<dbReference type="RefSeq" id="WP_284257612.1">
    <property type="nucleotide sequence ID" value="NZ_BSOS01000042.1"/>
</dbReference>
<name>A0ABQ6A5H7_9PROT</name>
<evidence type="ECO:0000313" key="2">
    <source>
        <dbReference type="Proteomes" id="UP001156641"/>
    </source>
</evidence>
<accession>A0ABQ6A5H7</accession>
<gene>
    <name evidence="1" type="ORF">GCM10010909_15880</name>
</gene>
<dbReference type="Proteomes" id="UP001156641">
    <property type="component" value="Unassembled WGS sequence"/>
</dbReference>
<dbReference type="EMBL" id="BSOS01000042">
    <property type="protein sequence ID" value="GLR66908.1"/>
    <property type="molecule type" value="Genomic_DNA"/>
</dbReference>
<evidence type="ECO:0000313" key="1">
    <source>
        <dbReference type="EMBL" id="GLR66908.1"/>
    </source>
</evidence>
<keyword evidence="2" id="KW-1185">Reference proteome</keyword>
<proteinExistence type="predicted"/>
<reference evidence="2" key="1">
    <citation type="journal article" date="2019" name="Int. J. Syst. Evol. Microbiol.">
        <title>The Global Catalogue of Microorganisms (GCM) 10K type strain sequencing project: providing services to taxonomists for standard genome sequencing and annotation.</title>
        <authorList>
            <consortium name="The Broad Institute Genomics Platform"/>
            <consortium name="The Broad Institute Genome Sequencing Center for Infectious Disease"/>
            <person name="Wu L."/>
            <person name="Ma J."/>
        </authorList>
    </citation>
    <scope>NUCLEOTIDE SEQUENCE [LARGE SCALE GENOMIC DNA]</scope>
    <source>
        <strain evidence="2">NBRC 112502</strain>
    </source>
</reference>
<comment type="caution">
    <text evidence="1">The sequence shown here is derived from an EMBL/GenBank/DDBJ whole genome shotgun (WGS) entry which is preliminary data.</text>
</comment>
<protein>
    <submittedName>
        <fullName evidence="1">Uncharacterized protein</fullName>
    </submittedName>
</protein>
<organism evidence="1 2">
    <name type="scientific">Acidocella aquatica</name>
    <dbReference type="NCBI Taxonomy" id="1922313"/>
    <lineage>
        <taxon>Bacteria</taxon>
        <taxon>Pseudomonadati</taxon>
        <taxon>Pseudomonadota</taxon>
        <taxon>Alphaproteobacteria</taxon>
        <taxon>Acetobacterales</taxon>
        <taxon>Acidocellaceae</taxon>
        <taxon>Acidocella</taxon>
    </lineage>
</organism>
<sequence length="115" mass="13632">MNRHLSRSYKRRERYLRQHGRITDKYQLHAWWLRGIADQVAGSFRPPLHPDLYDEYDNGGWCVRNGYVVISDLQALKVMIAETVRGLPYRRARFAQDHPDLFALLEQGSGENYRQ</sequence>